<dbReference type="EMBL" id="JANPWB010000010">
    <property type="protein sequence ID" value="KAJ1137333.1"/>
    <property type="molecule type" value="Genomic_DNA"/>
</dbReference>
<reference evidence="1" key="1">
    <citation type="journal article" date="2022" name="bioRxiv">
        <title>Sequencing and chromosome-scale assembly of the giantPleurodeles waltlgenome.</title>
        <authorList>
            <person name="Brown T."/>
            <person name="Elewa A."/>
            <person name="Iarovenko S."/>
            <person name="Subramanian E."/>
            <person name="Araus A.J."/>
            <person name="Petzold A."/>
            <person name="Susuki M."/>
            <person name="Suzuki K.-i.T."/>
            <person name="Hayashi T."/>
            <person name="Toyoda A."/>
            <person name="Oliveira C."/>
            <person name="Osipova E."/>
            <person name="Leigh N.D."/>
            <person name="Simon A."/>
            <person name="Yun M.H."/>
        </authorList>
    </citation>
    <scope>NUCLEOTIDE SEQUENCE</scope>
    <source>
        <strain evidence="1">20211129_DDA</strain>
        <tissue evidence="1">Liver</tissue>
    </source>
</reference>
<dbReference type="AlphaFoldDB" id="A0AAV7QAJ3"/>
<proteinExistence type="predicted"/>
<gene>
    <name evidence="1" type="ORF">NDU88_003744</name>
</gene>
<organism evidence="1 2">
    <name type="scientific">Pleurodeles waltl</name>
    <name type="common">Iberian ribbed newt</name>
    <dbReference type="NCBI Taxonomy" id="8319"/>
    <lineage>
        <taxon>Eukaryota</taxon>
        <taxon>Metazoa</taxon>
        <taxon>Chordata</taxon>
        <taxon>Craniata</taxon>
        <taxon>Vertebrata</taxon>
        <taxon>Euteleostomi</taxon>
        <taxon>Amphibia</taxon>
        <taxon>Batrachia</taxon>
        <taxon>Caudata</taxon>
        <taxon>Salamandroidea</taxon>
        <taxon>Salamandridae</taxon>
        <taxon>Pleurodelinae</taxon>
        <taxon>Pleurodeles</taxon>
    </lineage>
</organism>
<evidence type="ECO:0000313" key="2">
    <source>
        <dbReference type="Proteomes" id="UP001066276"/>
    </source>
</evidence>
<accession>A0AAV7QAJ3</accession>
<name>A0AAV7QAJ3_PLEWA</name>
<sequence length="127" mass="13228">MAGISHVSVMKVTVSCLQSDLALIRRHHSGSGVVSASTVEVAQVSMRVGSPRLQVTWHWWQLNGPDVEVGGGCKAAVVVVASGIQGSEICGGVPVDIRKARVPGAGHNPGVDRKTGLPLVRLHCGLH</sequence>
<keyword evidence="2" id="KW-1185">Reference proteome</keyword>
<dbReference type="Proteomes" id="UP001066276">
    <property type="component" value="Chromosome 6"/>
</dbReference>
<evidence type="ECO:0000313" key="1">
    <source>
        <dbReference type="EMBL" id="KAJ1137333.1"/>
    </source>
</evidence>
<protein>
    <submittedName>
        <fullName evidence="1">Uncharacterized protein</fullName>
    </submittedName>
</protein>
<comment type="caution">
    <text evidence="1">The sequence shown here is derived from an EMBL/GenBank/DDBJ whole genome shotgun (WGS) entry which is preliminary data.</text>
</comment>